<dbReference type="AlphaFoldDB" id="A0A2T1GNC2"/>
<dbReference type="EMBL" id="PVWO01000006">
    <property type="protein sequence ID" value="PSB59412.1"/>
    <property type="molecule type" value="Genomic_DNA"/>
</dbReference>
<keyword evidence="2" id="KW-1185">Reference proteome</keyword>
<evidence type="ECO:0000313" key="1">
    <source>
        <dbReference type="EMBL" id="PSB59412.1"/>
    </source>
</evidence>
<gene>
    <name evidence="1" type="ORF">C7B77_00890</name>
</gene>
<reference evidence="1 2" key="1">
    <citation type="submission" date="2018-03" db="EMBL/GenBank/DDBJ databases">
        <title>The ancient ancestry and fast evolution of plastids.</title>
        <authorList>
            <person name="Moore K.R."/>
            <person name="Magnabosco C."/>
            <person name="Momper L."/>
            <person name="Gold D.A."/>
            <person name="Bosak T."/>
            <person name="Fournier G.P."/>
        </authorList>
    </citation>
    <scope>NUCLEOTIDE SEQUENCE [LARGE SCALE GENOMIC DNA]</scope>
    <source>
        <strain evidence="1 2">CCALA 037</strain>
    </source>
</reference>
<organism evidence="1 2">
    <name type="scientific">Chamaesiphon polymorphus CCALA 037</name>
    <dbReference type="NCBI Taxonomy" id="2107692"/>
    <lineage>
        <taxon>Bacteria</taxon>
        <taxon>Bacillati</taxon>
        <taxon>Cyanobacteriota</taxon>
        <taxon>Cyanophyceae</taxon>
        <taxon>Gomontiellales</taxon>
        <taxon>Chamaesiphonaceae</taxon>
        <taxon>Chamaesiphon</taxon>
    </lineage>
</organism>
<proteinExistence type="predicted"/>
<dbReference type="Proteomes" id="UP000238937">
    <property type="component" value="Unassembled WGS sequence"/>
</dbReference>
<comment type="caution">
    <text evidence="1">The sequence shown here is derived from an EMBL/GenBank/DDBJ whole genome shotgun (WGS) entry which is preliminary data.</text>
</comment>
<sequence>MQLAQLVILPLSSANRSAARRNLNSIRSQKSTLGKIIPCAFYNICQQHRGINTKITETKRALDRCQFALY</sequence>
<evidence type="ECO:0000313" key="2">
    <source>
        <dbReference type="Proteomes" id="UP000238937"/>
    </source>
</evidence>
<name>A0A2T1GNC2_9CYAN</name>
<protein>
    <submittedName>
        <fullName evidence="1">Uncharacterized protein</fullName>
    </submittedName>
</protein>
<accession>A0A2T1GNC2</accession>